<dbReference type="EMBL" id="NGAF01000085">
    <property type="protein sequence ID" value="OXR39693.1"/>
    <property type="molecule type" value="Genomic_DNA"/>
</dbReference>
<dbReference type="InterPro" id="IPR036505">
    <property type="entry name" value="Amidase/PGRP_sf"/>
</dbReference>
<dbReference type="InterPro" id="IPR002502">
    <property type="entry name" value="Amidase_domain"/>
</dbReference>
<proteinExistence type="predicted"/>
<dbReference type="GO" id="GO:0008745">
    <property type="term" value="F:N-acetylmuramoyl-L-alanine amidase activity"/>
    <property type="evidence" value="ECO:0007669"/>
    <property type="project" value="InterPro"/>
</dbReference>
<gene>
    <name evidence="2" type="ORF">B7C42_08239</name>
</gene>
<dbReference type="CDD" id="cd06583">
    <property type="entry name" value="PGRP"/>
    <property type="match status" value="1"/>
</dbReference>
<accession>A0A231GSU4</accession>
<reference evidence="2 3" key="1">
    <citation type="submission" date="2017-07" db="EMBL/GenBank/DDBJ databases">
        <title>First draft Genome Sequence of Nocardia cerradoensis isolated from human infection.</title>
        <authorList>
            <person name="Carrasco G."/>
        </authorList>
    </citation>
    <scope>NUCLEOTIDE SEQUENCE [LARGE SCALE GENOMIC DNA]</scope>
    <source>
        <strain evidence="2 3">CNM20130759</strain>
    </source>
</reference>
<name>A0A231GSU4_9NOCA</name>
<organism evidence="2 3">
    <name type="scientific">Nocardia cerradoensis</name>
    <dbReference type="NCBI Taxonomy" id="85688"/>
    <lineage>
        <taxon>Bacteria</taxon>
        <taxon>Bacillati</taxon>
        <taxon>Actinomycetota</taxon>
        <taxon>Actinomycetes</taxon>
        <taxon>Mycobacteriales</taxon>
        <taxon>Nocardiaceae</taxon>
        <taxon>Nocardia</taxon>
    </lineage>
</organism>
<protein>
    <recommendedName>
        <fullName evidence="1">N-acetylmuramoyl-L-alanine amidase domain-containing protein</fullName>
    </recommendedName>
</protein>
<dbReference type="Pfam" id="PF01510">
    <property type="entry name" value="Amidase_2"/>
    <property type="match status" value="1"/>
</dbReference>
<keyword evidence="3" id="KW-1185">Reference proteome</keyword>
<evidence type="ECO:0000313" key="2">
    <source>
        <dbReference type="EMBL" id="OXR39693.1"/>
    </source>
</evidence>
<sequence>MKITNNLAAPQRPTVRDMSQLQADVVILSPNDSGARNPGTCQLMVIHTNEGPATGSVAGLLQYLANPRVEASYTIVVGGDGTIGRSNDDNYIPWAAGSPANERGLHLCCLGYAADTRADWLARPKQLDAAARVLRDWHDRYGIPLVKLSGAQMRAGQRGVGGHADTVDAWHATDHHDPGAGFPYDVVIGKAIALGGGPAAPESQEDDMPSAKEIVDAFLAARPTQPDGSSDATVGELLTWTDKHAADLVDQAAGPKSKDQRDGLAPTGWPQLAGLSLVDAVATIGAKLGIQGFQDKSRSK</sequence>
<comment type="caution">
    <text evidence="2">The sequence shown here is derived from an EMBL/GenBank/DDBJ whole genome shotgun (WGS) entry which is preliminary data.</text>
</comment>
<dbReference type="SMART" id="SM00644">
    <property type="entry name" value="Ami_2"/>
    <property type="match status" value="1"/>
</dbReference>
<dbReference type="GO" id="GO:0009253">
    <property type="term" value="P:peptidoglycan catabolic process"/>
    <property type="evidence" value="ECO:0007669"/>
    <property type="project" value="InterPro"/>
</dbReference>
<dbReference type="AlphaFoldDB" id="A0A231GSU4"/>
<feature type="domain" description="N-acetylmuramoyl-L-alanine amidase" evidence="1">
    <location>
        <begin position="29"/>
        <end position="179"/>
    </location>
</feature>
<evidence type="ECO:0000313" key="3">
    <source>
        <dbReference type="Proteomes" id="UP000215506"/>
    </source>
</evidence>
<dbReference type="SUPFAM" id="SSF55846">
    <property type="entry name" value="N-acetylmuramoyl-L-alanine amidase-like"/>
    <property type="match status" value="1"/>
</dbReference>
<evidence type="ECO:0000259" key="1">
    <source>
        <dbReference type="SMART" id="SM00644"/>
    </source>
</evidence>
<dbReference type="Gene3D" id="3.40.80.10">
    <property type="entry name" value="Peptidoglycan recognition protein-like"/>
    <property type="match status" value="1"/>
</dbReference>
<dbReference type="Proteomes" id="UP000215506">
    <property type="component" value="Unassembled WGS sequence"/>
</dbReference>